<proteinExistence type="predicted"/>
<reference evidence="2 3" key="1">
    <citation type="submission" date="2021-07" db="EMBL/GenBank/DDBJ databases">
        <title>Paenibacillus radiodurans sp. nov., isolated from the southeastern edge of Tengger Desert.</title>
        <authorList>
            <person name="Zhang G."/>
        </authorList>
    </citation>
    <scope>NUCLEOTIDE SEQUENCE [LARGE SCALE GENOMIC DNA]</scope>
    <source>
        <strain evidence="2 3">CCM 7311</strain>
    </source>
</reference>
<gene>
    <name evidence="2" type="ORF">K0U00_24035</name>
</gene>
<name>A0ABS7C876_9BACL</name>
<sequence length="169" mass="19704">MALEIERKFLLHEYPQALIKSGELAVRSRRRIEQTYLAIEDTQELRVRRITDLVTGDVEYTQTFKRGHGISREEIEYSISEGLYEQLTQAFLAVPLTKERTTADLGSNVIEIDEYDQLELLVVEVEFDSIEEALQFEAPDWFGEDISQSKRYSNKTVWRELQQQAALNN</sequence>
<dbReference type="Proteomes" id="UP001519887">
    <property type="component" value="Unassembled WGS sequence"/>
</dbReference>
<dbReference type="Gene3D" id="2.40.320.10">
    <property type="entry name" value="Hypothetical Protein Pfu-838710-001"/>
    <property type="match status" value="1"/>
</dbReference>
<dbReference type="InterPro" id="IPR023577">
    <property type="entry name" value="CYTH_domain"/>
</dbReference>
<keyword evidence="3" id="KW-1185">Reference proteome</keyword>
<dbReference type="SUPFAM" id="SSF55154">
    <property type="entry name" value="CYTH-like phosphatases"/>
    <property type="match status" value="1"/>
</dbReference>
<protein>
    <submittedName>
        <fullName evidence="2">CYTH domain-containing protein</fullName>
    </submittedName>
</protein>
<evidence type="ECO:0000313" key="2">
    <source>
        <dbReference type="EMBL" id="MBW7457112.1"/>
    </source>
</evidence>
<dbReference type="SMART" id="SM01118">
    <property type="entry name" value="CYTH"/>
    <property type="match status" value="1"/>
</dbReference>
<comment type="caution">
    <text evidence="2">The sequence shown here is derived from an EMBL/GenBank/DDBJ whole genome shotgun (WGS) entry which is preliminary data.</text>
</comment>
<feature type="domain" description="CYTH" evidence="1">
    <location>
        <begin position="2"/>
        <end position="164"/>
    </location>
</feature>
<dbReference type="PANTHER" id="PTHR40114:SF1">
    <property type="entry name" value="SLR0698 PROTEIN"/>
    <property type="match status" value="1"/>
</dbReference>
<dbReference type="PANTHER" id="PTHR40114">
    <property type="entry name" value="SLR0698 PROTEIN"/>
    <property type="match status" value="1"/>
</dbReference>
<organism evidence="2 3">
    <name type="scientific">Paenibacillus sepulcri</name>
    <dbReference type="NCBI Taxonomy" id="359917"/>
    <lineage>
        <taxon>Bacteria</taxon>
        <taxon>Bacillati</taxon>
        <taxon>Bacillota</taxon>
        <taxon>Bacilli</taxon>
        <taxon>Bacillales</taxon>
        <taxon>Paenibacillaceae</taxon>
        <taxon>Paenibacillus</taxon>
    </lineage>
</organism>
<evidence type="ECO:0000259" key="1">
    <source>
        <dbReference type="PROSITE" id="PS51707"/>
    </source>
</evidence>
<dbReference type="InterPro" id="IPR033469">
    <property type="entry name" value="CYTH-like_dom_sf"/>
</dbReference>
<accession>A0ABS7C876</accession>
<dbReference type="PROSITE" id="PS51707">
    <property type="entry name" value="CYTH"/>
    <property type="match status" value="1"/>
</dbReference>
<dbReference type="RefSeq" id="WP_210044688.1">
    <property type="nucleotide sequence ID" value="NZ_JBHLVU010000077.1"/>
</dbReference>
<dbReference type="Pfam" id="PF01928">
    <property type="entry name" value="CYTH"/>
    <property type="match status" value="1"/>
</dbReference>
<dbReference type="EMBL" id="JAHZIK010000754">
    <property type="protein sequence ID" value="MBW7457112.1"/>
    <property type="molecule type" value="Genomic_DNA"/>
</dbReference>
<dbReference type="PIRSF" id="PIRSF016487">
    <property type="entry name" value="CYTH_UCP016487"/>
    <property type="match status" value="1"/>
</dbReference>
<evidence type="ECO:0000313" key="3">
    <source>
        <dbReference type="Proteomes" id="UP001519887"/>
    </source>
</evidence>
<dbReference type="InterPro" id="IPR012042">
    <property type="entry name" value="NeuTTM/CthTTM-like"/>
</dbReference>